<name>A0ABN1GVP9_9CAUL</name>
<protein>
    <recommendedName>
        <fullName evidence="3">Translation initiation factor IF-1</fullName>
    </recommendedName>
</protein>
<gene>
    <name evidence="1" type="ORF">GCM10009422_15610</name>
</gene>
<evidence type="ECO:0000313" key="1">
    <source>
        <dbReference type="EMBL" id="GAA0620784.1"/>
    </source>
</evidence>
<sequence length="56" mass="6284">MKTSPLGRYRVRLDNGHVVTALPSLGMPVSSPEPGDRVVVEIAFNQLKGWRLERRP</sequence>
<proteinExistence type="predicted"/>
<comment type="caution">
    <text evidence="1">The sequence shown here is derived from an EMBL/GenBank/DDBJ whole genome shotgun (WGS) entry which is preliminary data.</text>
</comment>
<organism evidence="1 2">
    <name type="scientific">Brevundimonas kwangchunensis</name>
    <dbReference type="NCBI Taxonomy" id="322163"/>
    <lineage>
        <taxon>Bacteria</taxon>
        <taxon>Pseudomonadati</taxon>
        <taxon>Pseudomonadota</taxon>
        <taxon>Alphaproteobacteria</taxon>
        <taxon>Caulobacterales</taxon>
        <taxon>Caulobacteraceae</taxon>
        <taxon>Brevundimonas</taxon>
    </lineage>
</organism>
<accession>A0ABN1GVP9</accession>
<dbReference type="EMBL" id="BAAAGA010000003">
    <property type="protein sequence ID" value="GAA0620784.1"/>
    <property type="molecule type" value="Genomic_DNA"/>
</dbReference>
<evidence type="ECO:0000313" key="2">
    <source>
        <dbReference type="Proteomes" id="UP001501352"/>
    </source>
</evidence>
<reference evidence="1 2" key="1">
    <citation type="journal article" date="2019" name="Int. J. Syst. Evol. Microbiol.">
        <title>The Global Catalogue of Microorganisms (GCM) 10K type strain sequencing project: providing services to taxonomists for standard genome sequencing and annotation.</title>
        <authorList>
            <consortium name="The Broad Institute Genomics Platform"/>
            <consortium name="The Broad Institute Genome Sequencing Center for Infectious Disease"/>
            <person name="Wu L."/>
            <person name="Ma J."/>
        </authorList>
    </citation>
    <scope>NUCLEOTIDE SEQUENCE [LARGE SCALE GENOMIC DNA]</scope>
    <source>
        <strain evidence="1 2">JCM 12928</strain>
    </source>
</reference>
<dbReference type="Proteomes" id="UP001501352">
    <property type="component" value="Unassembled WGS sequence"/>
</dbReference>
<dbReference type="RefSeq" id="WP_343792433.1">
    <property type="nucleotide sequence ID" value="NZ_BAAAGA010000003.1"/>
</dbReference>
<evidence type="ECO:0008006" key="3">
    <source>
        <dbReference type="Google" id="ProtNLM"/>
    </source>
</evidence>
<keyword evidence="2" id="KW-1185">Reference proteome</keyword>